<protein>
    <submittedName>
        <fullName evidence="2">Uncharacterized protein</fullName>
    </submittedName>
</protein>
<feature type="compositionally biased region" description="Basic and acidic residues" evidence="1">
    <location>
        <begin position="27"/>
        <end position="37"/>
    </location>
</feature>
<keyword evidence="3" id="KW-1185">Reference proteome</keyword>
<sequence length="68" mass="7082">MPREPGPVGFPGHQRHPLAVATGLRLPGREPGTKEPHGPAVPAASPGTGWPGRRNIAQPRQLGPAVDK</sequence>
<feature type="region of interest" description="Disordered" evidence="1">
    <location>
        <begin position="24"/>
        <end position="68"/>
    </location>
</feature>
<organism evidence="2 3">
    <name type="scientific">Candidatus Hydrogenisulfobacillus filiaventi</name>
    <dbReference type="NCBI Taxonomy" id="2707344"/>
    <lineage>
        <taxon>Bacteria</taxon>
        <taxon>Bacillati</taxon>
        <taxon>Bacillota</taxon>
        <taxon>Clostridia</taxon>
        <taxon>Eubacteriales</taxon>
        <taxon>Clostridiales Family XVII. Incertae Sedis</taxon>
        <taxon>Candidatus Hydrogenisulfobacillus</taxon>
    </lineage>
</organism>
<dbReference type="KEGG" id="hfv:R50_1094"/>
<reference evidence="2 3" key="1">
    <citation type="submission" date="2020-02" db="EMBL/GenBank/DDBJ databases">
        <authorList>
            <person name="Hogendoorn C."/>
        </authorList>
    </citation>
    <scope>NUCLEOTIDE SEQUENCE [LARGE SCALE GENOMIC DNA]</scope>
    <source>
        <strain evidence="2">R501</strain>
    </source>
</reference>
<evidence type="ECO:0000256" key="1">
    <source>
        <dbReference type="SAM" id="MobiDB-lite"/>
    </source>
</evidence>
<accession>A0A6F8ZFP1</accession>
<name>A0A6F8ZFP1_9FIRM</name>
<evidence type="ECO:0000313" key="2">
    <source>
        <dbReference type="EMBL" id="CAB1128600.1"/>
    </source>
</evidence>
<dbReference type="AlphaFoldDB" id="A0A6F8ZFP1"/>
<dbReference type="EMBL" id="LR778114">
    <property type="protein sequence ID" value="CAB1128600.1"/>
    <property type="molecule type" value="Genomic_DNA"/>
</dbReference>
<gene>
    <name evidence="2" type="ORF">R50_1094</name>
</gene>
<evidence type="ECO:0000313" key="3">
    <source>
        <dbReference type="Proteomes" id="UP000503399"/>
    </source>
</evidence>
<dbReference type="Proteomes" id="UP000503399">
    <property type="component" value="Chromosome"/>
</dbReference>
<proteinExistence type="predicted"/>